<gene>
    <name evidence="2" type="ORF">R3I93_023112</name>
</gene>
<keyword evidence="3" id="KW-1185">Reference proteome</keyword>
<organism evidence="2 3">
    <name type="scientific">Phoxinus phoxinus</name>
    <name type="common">Eurasian minnow</name>
    <dbReference type="NCBI Taxonomy" id="58324"/>
    <lineage>
        <taxon>Eukaryota</taxon>
        <taxon>Metazoa</taxon>
        <taxon>Chordata</taxon>
        <taxon>Craniata</taxon>
        <taxon>Vertebrata</taxon>
        <taxon>Euteleostomi</taxon>
        <taxon>Actinopterygii</taxon>
        <taxon>Neopterygii</taxon>
        <taxon>Teleostei</taxon>
        <taxon>Ostariophysi</taxon>
        <taxon>Cypriniformes</taxon>
        <taxon>Leuciscidae</taxon>
        <taxon>Phoxininae</taxon>
        <taxon>Phoxinus</taxon>
    </lineage>
</organism>
<reference evidence="2 3" key="1">
    <citation type="submission" date="2024-02" db="EMBL/GenBank/DDBJ databases">
        <title>Chromosome-level genome assembly of the Eurasian Minnow (Phoxinus phoxinus).</title>
        <authorList>
            <person name="Oriowo T.O."/>
            <person name="Martin S."/>
            <person name="Stange M."/>
            <person name="Chrysostomakis Y."/>
            <person name="Brown T."/>
            <person name="Winkler S."/>
            <person name="Kukowka S."/>
            <person name="Myers E.W."/>
            <person name="Bohne A."/>
        </authorList>
    </citation>
    <scope>NUCLEOTIDE SEQUENCE [LARGE SCALE GENOMIC DNA]</scope>
    <source>
        <strain evidence="2">ZFMK-TIS-60720</strain>
        <tissue evidence="2">Whole Organism</tissue>
    </source>
</reference>
<feature type="domain" description="HMG" evidence="1">
    <location>
        <begin position="71"/>
        <end position="181"/>
    </location>
</feature>
<evidence type="ECO:0000259" key="1">
    <source>
        <dbReference type="Pfam" id="PF18717"/>
    </source>
</evidence>
<dbReference type="PANTHER" id="PTHR17609:SF3">
    <property type="entry name" value="SAP DOMAIN-CONTAINING PROTEIN"/>
    <property type="match status" value="1"/>
</dbReference>
<dbReference type="AlphaFoldDB" id="A0AAN9C3R2"/>
<dbReference type="InterPro" id="IPR039598">
    <property type="entry name" value="HMGXB3"/>
</dbReference>
<proteinExistence type="predicted"/>
<dbReference type="Pfam" id="PF18717">
    <property type="entry name" value="CxC4"/>
    <property type="match status" value="1"/>
</dbReference>
<dbReference type="Proteomes" id="UP001364617">
    <property type="component" value="Unassembled WGS sequence"/>
</dbReference>
<evidence type="ECO:0000313" key="2">
    <source>
        <dbReference type="EMBL" id="KAK7118931.1"/>
    </source>
</evidence>
<name>A0AAN9C3R2_9TELE</name>
<dbReference type="EMBL" id="JAYKXH010000068">
    <property type="protein sequence ID" value="KAK7118931.1"/>
    <property type="molecule type" value="Genomic_DNA"/>
</dbReference>
<comment type="caution">
    <text evidence="2">The sequence shown here is derived from an EMBL/GenBank/DDBJ whole genome shotgun (WGS) entry which is preliminary data.</text>
</comment>
<dbReference type="InterPro" id="IPR040648">
    <property type="entry name" value="HMGXB3_CxC4"/>
</dbReference>
<dbReference type="PANTHER" id="PTHR17609">
    <property type="entry name" value="HMG DOMAIN-CONTAINING PROTEIN 3"/>
    <property type="match status" value="1"/>
</dbReference>
<sequence>MWWLFQEHPQLLQNAVDNSNEELEDMEEKISATDDIHQHSENSHSIITQTNYFWSSKRNPEDLPVDLTTEEKPIPDHFKPQEVQCPYCPGPSPPNLEDKLLITRQATVYGIFKQFKGVSVYAKECPICRNLVRFQEYKSGFHNYNNRVILSIPLCSFLTAGISNHIAVGRMIRTMESHSRSALPVNTLRKAFYHFCALRQYSYNFFCYRCGHHPSIVIADTNWKVAFDLPVNLMRRPDIENIGPQDTQANVAARWEDLEKEIIATGFCDGSHEYPV</sequence>
<protein>
    <recommendedName>
        <fullName evidence="1">HMG domain-containing protein</fullName>
    </recommendedName>
</protein>
<accession>A0AAN9C3R2</accession>
<evidence type="ECO:0000313" key="3">
    <source>
        <dbReference type="Proteomes" id="UP001364617"/>
    </source>
</evidence>